<evidence type="ECO:0008006" key="6">
    <source>
        <dbReference type="Google" id="ProtNLM"/>
    </source>
</evidence>
<dbReference type="CDD" id="cd14948">
    <property type="entry name" value="BACON"/>
    <property type="match status" value="1"/>
</dbReference>
<evidence type="ECO:0000259" key="2">
    <source>
        <dbReference type="Pfam" id="PF13004"/>
    </source>
</evidence>
<feature type="domain" description="DUF5689" evidence="3">
    <location>
        <begin position="234"/>
        <end position="431"/>
    </location>
</feature>
<dbReference type="EMBL" id="SJSM01000013">
    <property type="protein sequence ID" value="TCC92776.1"/>
    <property type="molecule type" value="Genomic_DNA"/>
</dbReference>
<feature type="domain" description="BACON" evidence="2">
    <location>
        <begin position="57"/>
        <end position="112"/>
    </location>
</feature>
<dbReference type="RefSeq" id="WP_131610679.1">
    <property type="nucleotide sequence ID" value="NZ_SJSM01000013.1"/>
</dbReference>
<evidence type="ECO:0000313" key="4">
    <source>
        <dbReference type="EMBL" id="TCC92776.1"/>
    </source>
</evidence>
<dbReference type="AlphaFoldDB" id="A0A4V6N5T0"/>
<dbReference type="InterPro" id="IPR024361">
    <property type="entry name" value="BACON"/>
</dbReference>
<name>A0A4V6N5T0_9SPHI</name>
<evidence type="ECO:0000313" key="5">
    <source>
        <dbReference type="Proteomes" id="UP000291117"/>
    </source>
</evidence>
<feature type="signal peptide" evidence="1">
    <location>
        <begin position="1"/>
        <end position="20"/>
    </location>
</feature>
<dbReference type="Proteomes" id="UP000291117">
    <property type="component" value="Unassembled WGS sequence"/>
</dbReference>
<reference evidence="4 5" key="1">
    <citation type="submission" date="2019-02" db="EMBL/GenBank/DDBJ databases">
        <title>Pedobacter sp. RP-3-8 sp. nov., isolated from Arctic soil.</title>
        <authorList>
            <person name="Dahal R.H."/>
        </authorList>
    </citation>
    <scope>NUCLEOTIDE SEQUENCE [LARGE SCALE GENOMIC DNA]</scope>
    <source>
        <strain evidence="4 5">RP-3-8</strain>
    </source>
</reference>
<dbReference type="PROSITE" id="PS51257">
    <property type="entry name" value="PROKAR_LIPOPROTEIN"/>
    <property type="match status" value="1"/>
</dbReference>
<organism evidence="4 5">
    <name type="scientific">Pedobacter hiemivivus</name>
    <dbReference type="NCBI Taxonomy" id="2530454"/>
    <lineage>
        <taxon>Bacteria</taxon>
        <taxon>Pseudomonadati</taxon>
        <taxon>Bacteroidota</taxon>
        <taxon>Sphingobacteriia</taxon>
        <taxon>Sphingobacteriales</taxon>
        <taxon>Sphingobacteriaceae</taxon>
        <taxon>Pedobacter</taxon>
    </lineage>
</organism>
<protein>
    <recommendedName>
        <fullName evidence="6">DUF5689 domain-containing protein</fullName>
    </recommendedName>
</protein>
<dbReference type="Pfam" id="PF18942">
    <property type="entry name" value="DUF5689"/>
    <property type="match status" value="1"/>
</dbReference>
<dbReference type="Gene3D" id="2.60.40.10">
    <property type="entry name" value="Immunoglobulins"/>
    <property type="match status" value="1"/>
</dbReference>
<evidence type="ECO:0000256" key="1">
    <source>
        <dbReference type="SAM" id="SignalP"/>
    </source>
</evidence>
<dbReference type="InterPro" id="IPR013783">
    <property type="entry name" value="Ig-like_fold"/>
</dbReference>
<keyword evidence="1" id="KW-0732">Signal</keyword>
<comment type="caution">
    <text evidence="4">The sequence shown here is derived from an EMBL/GenBank/DDBJ whole genome shotgun (WGS) entry which is preliminary data.</text>
</comment>
<feature type="chain" id="PRO_5020766273" description="DUF5689 domain-containing protein" evidence="1">
    <location>
        <begin position="21"/>
        <end position="679"/>
    </location>
</feature>
<keyword evidence="5" id="KW-1185">Reference proteome</keyword>
<proteinExistence type="predicted"/>
<dbReference type="Pfam" id="PF13004">
    <property type="entry name" value="BACON"/>
    <property type="match status" value="1"/>
</dbReference>
<gene>
    <name evidence="4" type="ORF">EZ444_18760</name>
</gene>
<accession>A0A4V6N5T0</accession>
<dbReference type="InterPro" id="IPR043744">
    <property type="entry name" value="DUF5689"/>
</dbReference>
<dbReference type="OrthoDB" id="723980at2"/>
<sequence>MKRFLFYALLLIAAATSCKKDELVAFSTDLAINNRIIRVADSAGSTRVLVYADESWKVRTEGDASWVKLDKEGSTGNGEFLATVQSNAGNLPRSVKIVISSDNKTDTVNLQQRGIVAAINILDANANGIANGGFMKTAITTNVPFNLMKHEEVYNSGGTGWITGLTINGKDLNFTLSQNLLAESREALIRLSYKDALGTTVKDSILVTQNPKGDYDLAVLKDFAYAKTALAAGVVTENIYIEGVVVSDKGNPNMGLNANKASNKHEIDKTENAITVYLQSMDGKSGFLIRTKTGGDNIYGNGDVVKLWLKGISVRKENNPGRTILEQVQSVNIISKTPGASPLLPREVYMKDLTDNDLYTYVKLKEVEISVPSGSFFNINEGYNFRTDVYPTNIRDVNGNSMYMLTNIDVPYRRDGKRVPQGSGDISGILVYEQLPRYGNDIGKYAIRHLKREDIALKENREDGFSTVLVEWSRFKLENAAGATEAKNPLTPDIGVGTLKQSEKGSLDFSANGISTGTDYNGLIQEASTVKGAIANGAWNSKNWWNDTKGKGASWNIVVSTLGITTPISLQIEGNSNIGGARNFIVEWSATGADAGVWNQVGEFTFEDVVDYTNTLLTQVPGLKVLNFKFPNTALGLTNLYIRLRVKNKIVGTATNPTGGTLAAAGLSRLGHVSIKYNK</sequence>
<evidence type="ECO:0000259" key="3">
    <source>
        <dbReference type="Pfam" id="PF18942"/>
    </source>
</evidence>